<dbReference type="PANTHER" id="PTHR43086">
    <property type="entry name" value="VERY-LONG-CHAIN 3-OXOOACYL-COA REDUCTASE"/>
    <property type="match status" value="1"/>
</dbReference>
<evidence type="ECO:0000256" key="4">
    <source>
        <dbReference type="ARBA" id="ARBA00044050"/>
    </source>
</evidence>
<dbReference type="GO" id="GO:0035527">
    <property type="term" value="F:3-hydroxypropionate dehydrogenase (NADP+) activity"/>
    <property type="evidence" value="ECO:0007669"/>
    <property type="project" value="UniProtKB-EC"/>
</dbReference>
<dbReference type="EMBL" id="FMAY01000009">
    <property type="protein sequence ID" value="SCC24036.1"/>
    <property type="molecule type" value="Genomic_DNA"/>
</dbReference>
<gene>
    <name evidence="12" type="ORF">GA0061071_109106</name>
</gene>
<dbReference type="OrthoDB" id="9810734at2"/>
<evidence type="ECO:0000256" key="10">
    <source>
        <dbReference type="ARBA" id="ARBA00047274"/>
    </source>
</evidence>
<dbReference type="PROSITE" id="PS00061">
    <property type="entry name" value="ADH_SHORT"/>
    <property type="match status" value="1"/>
</dbReference>
<dbReference type="NCBIfam" id="NF007829">
    <property type="entry name" value="PRK10538.1"/>
    <property type="match status" value="1"/>
</dbReference>
<comment type="function">
    <text evidence="9">NADP-dependent dehydrogenase with broad substrate specificity acting on 3-hydroxy acids. Catalyzes the NADP-dependent oxidation of L-allo-threonine to L-2-amino-3-keto-butyrate, which is spontaneously decarboxylated into aminoacetone. Also acts on D-threonine, L-serine, D-serine, D-3-hydroxyisobutyrate, L-3-hydroxyisobutyrate, D-glycerate and L-glycerate. Able to catalyze the reduction of the malonic semialdehyde to 3-hydroxypropionic acid. YdfG is apparently supplementing RutE, the presumed malonic semialdehyde reductase involved in pyrimidine degradation since both are able to detoxify malonic semialdehyde.</text>
</comment>
<name>A0A1C4CY80_9ENTR</name>
<organism evidence="12 13">
    <name type="scientific">Kosakonia oryzendophytica</name>
    <dbReference type="NCBI Taxonomy" id="1005665"/>
    <lineage>
        <taxon>Bacteria</taxon>
        <taxon>Pseudomonadati</taxon>
        <taxon>Pseudomonadota</taxon>
        <taxon>Gammaproteobacteria</taxon>
        <taxon>Enterobacterales</taxon>
        <taxon>Enterobacteriaceae</taxon>
        <taxon>Kosakonia</taxon>
    </lineage>
</organism>
<evidence type="ECO:0000256" key="5">
    <source>
        <dbReference type="ARBA" id="ARBA00044059"/>
    </source>
</evidence>
<evidence type="ECO:0000256" key="9">
    <source>
        <dbReference type="ARBA" id="ARBA00045650"/>
    </source>
</evidence>
<evidence type="ECO:0000256" key="7">
    <source>
        <dbReference type="ARBA" id="ARBA00044271"/>
    </source>
</evidence>
<evidence type="ECO:0000313" key="12">
    <source>
        <dbReference type="EMBL" id="SCC24036.1"/>
    </source>
</evidence>
<evidence type="ECO:0000256" key="11">
    <source>
        <dbReference type="RuleBase" id="RU000363"/>
    </source>
</evidence>
<evidence type="ECO:0000256" key="1">
    <source>
        <dbReference type="ARBA" id="ARBA00006484"/>
    </source>
</evidence>
<evidence type="ECO:0000256" key="2">
    <source>
        <dbReference type="ARBA" id="ARBA00023002"/>
    </source>
</evidence>
<reference evidence="13" key="1">
    <citation type="submission" date="2016-08" db="EMBL/GenBank/DDBJ databases">
        <authorList>
            <person name="Varghese N."/>
            <person name="Submissions Spin"/>
        </authorList>
    </citation>
    <scope>NUCLEOTIDE SEQUENCE [LARGE SCALE GENOMIC DNA]</scope>
    <source>
        <strain evidence="13">REICA_082</strain>
    </source>
</reference>
<evidence type="ECO:0000256" key="8">
    <source>
        <dbReference type="ARBA" id="ARBA00044349"/>
    </source>
</evidence>
<dbReference type="EC" id="1.1.1.298" evidence="4"/>
<dbReference type="GO" id="GO:0005829">
    <property type="term" value="C:cytosol"/>
    <property type="evidence" value="ECO:0007669"/>
    <property type="project" value="TreeGrafter"/>
</dbReference>
<dbReference type="InterPro" id="IPR020904">
    <property type="entry name" value="Sc_DH/Rdtase_CS"/>
</dbReference>
<protein>
    <recommendedName>
        <fullName evidence="6">NADP-dependent 3-hydroxy acid dehydrogenase YdfG</fullName>
        <ecNumber evidence="4">1.1.1.298</ecNumber>
        <ecNumber evidence="5">1.1.1.381</ecNumber>
    </recommendedName>
    <alternativeName>
        <fullName evidence="8">L-allo-threonine dehydrogenase</fullName>
    </alternativeName>
    <alternativeName>
        <fullName evidence="7">Malonic semialdehyde reductase</fullName>
    </alternativeName>
</protein>
<proteinExistence type="inferred from homology"/>
<evidence type="ECO:0000313" key="13">
    <source>
        <dbReference type="Proteomes" id="UP000198975"/>
    </source>
</evidence>
<dbReference type="InterPro" id="IPR002347">
    <property type="entry name" value="SDR_fam"/>
</dbReference>
<dbReference type="Gene3D" id="3.40.50.720">
    <property type="entry name" value="NAD(P)-binding Rossmann-like Domain"/>
    <property type="match status" value="1"/>
</dbReference>
<accession>A0A1C4CY80</accession>
<evidence type="ECO:0000256" key="6">
    <source>
        <dbReference type="ARBA" id="ARBA00044065"/>
    </source>
</evidence>
<dbReference type="InterPro" id="IPR036291">
    <property type="entry name" value="NAD(P)-bd_dom_sf"/>
</dbReference>
<dbReference type="FunFam" id="3.40.50.720:FF:000047">
    <property type="entry name" value="NADP-dependent L-serine/L-allo-threonine dehydrogenase"/>
    <property type="match status" value="1"/>
</dbReference>
<dbReference type="PANTHER" id="PTHR43086:SF3">
    <property type="entry name" value="NADP-DEPENDENT 3-HYDROXY ACID DEHYDROGENASE YDFG"/>
    <property type="match status" value="1"/>
</dbReference>
<comment type="similarity">
    <text evidence="1 11">Belongs to the short-chain dehydrogenases/reductases (SDR) family.</text>
</comment>
<dbReference type="EC" id="1.1.1.381" evidence="5"/>
<comment type="catalytic activity">
    <reaction evidence="3">
        <text>L-allo-threonine + NADP(+) = aminoacetone + CO2 + NADPH</text>
        <dbReference type="Rhea" id="RHEA:43524"/>
        <dbReference type="ChEBI" id="CHEBI:16526"/>
        <dbReference type="ChEBI" id="CHEBI:57783"/>
        <dbReference type="ChEBI" id="CHEBI:58320"/>
        <dbReference type="ChEBI" id="CHEBI:58349"/>
        <dbReference type="ChEBI" id="CHEBI:58585"/>
        <dbReference type="EC" id="1.1.1.381"/>
    </reaction>
</comment>
<dbReference type="Pfam" id="PF00106">
    <property type="entry name" value="adh_short"/>
    <property type="match status" value="1"/>
</dbReference>
<dbReference type="PRINTS" id="PR00080">
    <property type="entry name" value="SDRFAMILY"/>
</dbReference>
<evidence type="ECO:0000256" key="3">
    <source>
        <dbReference type="ARBA" id="ARBA00043812"/>
    </source>
</evidence>
<dbReference type="CDD" id="cd05346">
    <property type="entry name" value="SDR_c5"/>
    <property type="match status" value="1"/>
</dbReference>
<dbReference type="RefSeq" id="WP_061495607.1">
    <property type="nucleotide sequence ID" value="NZ_CP115659.1"/>
</dbReference>
<dbReference type="PRINTS" id="PR00081">
    <property type="entry name" value="GDHRDH"/>
</dbReference>
<dbReference type="SUPFAM" id="SSF51735">
    <property type="entry name" value="NAD(P)-binding Rossmann-fold domains"/>
    <property type="match status" value="1"/>
</dbReference>
<dbReference type="Proteomes" id="UP000198975">
    <property type="component" value="Unassembled WGS sequence"/>
</dbReference>
<keyword evidence="13" id="KW-1185">Reference proteome</keyword>
<keyword evidence="2" id="KW-0560">Oxidoreductase</keyword>
<comment type="catalytic activity">
    <reaction evidence="10">
        <text>3-hydroxypropanoate + NADP(+) = 3-oxopropanoate + NADPH + H(+)</text>
        <dbReference type="Rhea" id="RHEA:26438"/>
        <dbReference type="ChEBI" id="CHEBI:15378"/>
        <dbReference type="ChEBI" id="CHEBI:16510"/>
        <dbReference type="ChEBI" id="CHEBI:33190"/>
        <dbReference type="ChEBI" id="CHEBI:57783"/>
        <dbReference type="ChEBI" id="CHEBI:58349"/>
        <dbReference type="EC" id="1.1.1.298"/>
    </reaction>
</comment>
<dbReference type="AlphaFoldDB" id="A0A1C4CY80"/>
<sequence length="249" mass="27151">MIILVTGATAGFGEAIARRFIQNGHKVIATGRRQERLQELKDELGDNLYTAQLDVRNRAAIEAFITALPAPWREIDVLVNNAGLALGLEPAHKASVDDWETMIDTNNKGLVYMTRAVLPGMVERNRGHVINIGSTAGSWPYAGGNVYGASKAFVRQFSLNLRTDLSGTAVRVTNLEPGLVGGTEFSNVRFKGDDDKAGKTYENTTALTPEDVTEAVWWVATLPKHVNINTLEMMPVSQTYAGLSVHRQG</sequence>